<dbReference type="GO" id="GO:0005886">
    <property type="term" value="C:plasma membrane"/>
    <property type="evidence" value="ECO:0007669"/>
    <property type="project" value="UniProtKB-SubCell"/>
</dbReference>
<feature type="compositionally biased region" description="Low complexity" evidence="17">
    <location>
        <begin position="917"/>
        <end position="934"/>
    </location>
</feature>
<reference evidence="19" key="2">
    <citation type="submission" date="2018-04" db="EMBL/GenBank/DDBJ databases">
        <title>OnivRS2 (Oryza nivara Reference Sequence Version 2).</title>
        <authorList>
            <person name="Zhang J."/>
            <person name="Kudrna D."/>
            <person name="Lee S."/>
            <person name="Talag J."/>
            <person name="Rajasekar S."/>
            <person name="Welchert J."/>
            <person name="Hsing Y.-I."/>
            <person name="Wing R.A."/>
        </authorList>
    </citation>
    <scope>NUCLEOTIDE SEQUENCE [LARGE SCALE GENOMIC DNA]</scope>
</reference>
<keyword evidence="13" id="KW-0472">Membrane</keyword>
<evidence type="ECO:0000256" key="3">
    <source>
        <dbReference type="ARBA" id="ARBA00022527"/>
    </source>
</evidence>
<comment type="subcellular location">
    <subcellularLocation>
        <location evidence="1">Cell membrane</location>
        <topology evidence="1">Single-pass membrane protein</topology>
    </subcellularLocation>
</comment>
<dbReference type="Gramene" id="ONIVA01G52090.1">
    <property type="protein sequence ID" value="ONIVA01G52090.1"/>
    <property type="gene ID" value="ONIVA01G52090"/>
</dbReference>
<keyword evidence="20" id="KW-1185">Reference proteome</keyword>
<evidence type="ECO:0000313" key="19">
    <source>
        <dbReference type="EnsemblPlants" id="ONIVA01G52090.1"/>
    </source>
</evidence>
<keyword evidence="11 16" id="KW-0067">ATP-binding</keyword>
<evidence type="ECO:0000256" key="6">
    <source>
        <dbReference type="ARBA" id="ARBA00022692"/>
    </source>
</evidence>
<dbReference type="Gene3D" id="1.10.510.10">
    <property type="entry name" value="Transferase(Phosphotransferase) domain 1"/>
    <property type="match status" value="1"/>
</dbReference>
<evidence type="ECO:0000256" key="1">
    <source>
        <dbReference type="ARBA" id="ARBA00004162"/>
    </source>
</evidence>
<dbReference type="Gene3D" id="3.30.200.20">
    <property type="entry name" value="Phosphorylase Kinase, domain 1"/>
    <property type="match status" value="1"/>
</dbReference>
<evidence type="ECO:0000313" key="20">
    <source>
        <dbReference type="Proteomes" id="UP000006591"/>
    </source>
</evidence>
<feature type="binding site" evidence="16">
    <location>
        <position position="655"/>
    </location>
    <ligand>
        <name>ATP</name>
        <dbReference type="ChEBI" id="CHEBI:30616"/>
    </ligand>
</feature>
<dbReference type="Pfam" id="PF13855">
    <property type="entry name" value="LRR_8"/>
    <property type="match status" value="1"/>
</dbReference>
<dbReference type="Gene3D" id="2.60.120.430">
    <property type="entry name" value="Galactose-binding lectin"/>
    <property type="match status" value="1"/>
</dbReference>
<keyword evidence="3" id="KW-0723">Serine/threonine-protein kinase</keyword>
<evidence type="ECO:0000256" key="10">
    <source>
        <dbReference type="ARBA" id="ARBA00022777"/>
    </source>
</evidence>
<sequence>MAPLCCCLLRARRLLFSFFFFAVVVVLFSSVSVAQIPVWSCGSVSEMVRNAWAGFQSIDCGGSGNYTDEVGLEWTGDEAYVGGGAGTTASISSMSGQGRRPYRTVRYFPADGRKYCYRVSVRARTRYLVRASFLYGNFDGSRVFPEFDLYVGASRWSTIVIYDESKVVTREMVALAQSGSSSLSVCLANATTGHPFISTLELRPLNASLYHTAFEAAFFLSLAARINFGAPTADPVRYPDDPYDRVWESDMARRPNFLVDAAPGTIRVATDNPVFVASGERPPQKVMQTAVVGTLGALTYRLDLNGFPGSGWACSYLAEIEDDAAATARRFKLYIPGLPEVSKPTVDIGENAPGKYRVYQPGYDNISLPFVLPFAFRKTDDSARGPILNAMEIYSYIPILPASPDAVAMDALAARYQQQHSWAREGGDPCVPAPWSWLTCTSSRVIAILLDNNMLTGPIPDLSACTNLTVIHLENNQLEGSVPSYLSGLPKLSELYLENNRLSGVIPRALLSRSIVFKYSGNKHLRVGKQEEEERNVVIGICALVGIGLLLAAALCYAYNVSVSGRKQQGASAGGNSKSKSIVVSAEQKKKATPVAAAGGGIDNMMAAMAARGPLEFKVRELEEATSKFARKIGSGGFGVVYYGRLGDGREIAVKVASSNESIQGKKQLANEVALLCRIHHRNLVAFLGYCWERHSSSYMLVYEYMHNGSLKEQLQMMSMSWLRRLQVAEDAAKGIEYLHCGCTPAIIHRDIKTSNILLDAHMRAKVSDLGLSKSNEATNSTANTITTHVRGTLGYLDPHYYVSQQLTHKSDLYSFGIILLELISGRPPILLTPGAGAMASLGPWAKSHYESGDIEAIVDPSLRGRYRDVHSVWKVAETAVRCIDADPQGRPSMPEVVKDIQEAIALEMPSSESERPAASFFSPGAGAAGARSSATVRSHDLVMDNLIATHSQRHTSMSSRRGGESGSGDSPRRWEEAKSTTPRLQPGSAGGRSAAPSAEMSSRGWGESGGGDSPQLQGDSSSCKKAKSQTPSLQPGSASEHVAASSATSVETGLEFGKVDGEAHAPRSPALGKATKALNRRAVAGGLDLDTKRSGVEIQKSKVGGLDLLVGNGFFLFYMKAVWMLVDTGDKIL</sequence>
<evidence type="ECO:0000256" key="15">
    <source>
        <dbReference type="ARBA" id="ARBA00048679"/>
    </source>
</evidence>
<dbReference type="InterPro" id="IPR008271">
    <property type="entry name" value="Ser/Thr_kinase_AS"/>
</dbReference>
<dbReference type="Gene3D" id="3.80.10.10">
    <property type="entry name" value="Ribonuclease Inhibitor"/>
    <property type="match status" value="1"/>
</dbReference>
<feature type="region of interest" description="Disordered" evidence="17">
    <location>
        <begin position="909"/>
        <end position="934"/>
    </location>
</feature>
<evidence type="ECO:0000256" key="2">
    <source>
        <dbReference type="ARBA" id="ARBA00012513"/>
    </source>
</evidence>
<dbReference type="STRING" id="4536.A0A0E0FZN3"/>
<dbReference type="FunFam" id="3.80.10.10:FF:000129">
    <property type="entry name" value="Leucine-rich repeat receptor-like kinase"/>
    <property type="match status" value="1"/>
</dbReference>
<keyword evidence="9 16" id="KW-0547">Nucleotide-binding</keyword>
<dbReference type="InterPro" id="IPR011009">
    <property type="entry name" value="Kinase-like_dom_sf"/>
</dbReference>
<keyword evidence="6" id="KW-0812">Transmembrane</keyword>
<feature type="domain" description="Protein kinase" evidence="18">
    <location>
        <begin position="627"/>
        <end position="905"/>
    </location>
</feature>
<evidence type="ECO:0000256" key="13">
    <source>
        <dbReference type="ARBA" id="ARBA00023136"/>
    </source>
</evidence>
<evidence type="ECO:0000256" key="14">
    <source>
        <dbReference type="ARBA" id="ARBA00047899"/>
    </source>
</evidence>
<evidence type="ECO:0000256" key="4">
    <source>
        <dbReference type="ARBA" id="ARBA00022614"/>
    </source>
</evidence>
<protein>
    <recommendedName>
        <fullName evidence="2">non-specific serine/threonine protein kinase</fullName>
        <ecNumber evidence="2">2.7.11.1</ecNumber>
    </recommendedName>
</protein>
<evidence type="ECO:0000256" key="7">
    <source>
        <dbReference type="ARBA" id="ARBA00022729"/>
    </source>
</evidence>
<comment type="catalytic activity">
    <reaction evidence="15">
        <text>L-seryl-[protein] + ATP = O-phospho-L-seryl-[protein] + ADP + H(+)</text>
        <dbReference type="Rhea" id="RHEA:17989"/>
        <dbReference type="Rhea" id="RHEA-COMP:9863"/>
        <dbReference type="Rhea" id="RHEA-COMP:11604"/>
        <dbReference type="ChEBI" id="CHEBI:15378"/>
        <dbReference type="ChEBI" id="CHEBI:29999"/>
        <dbReference type="ChEBI" id="CHEBI:30616"/>
        <dbReference type="ChEBI" id="CHEBI:83421"/>
        <dbReference type="ChEBI" id="CHEBI:456216"/>
        <dbReference type="EC" id="2.7.11.1"/>
    </reaction>
</comment>
<reference evidence="19" key="1">
    <citation type="submission" date="2015-04" db="UniProtKB">
        <authorList>
            <consortium name="EnsemblPlants"/>
        </authorList>
    </citation>
    <scope>IDENTIFICATION</scope>
    <source>
        <strain evidence="19">SL10</strain>
    </source>
</reference>
<dbReference type="Proteomes" id="UP000006591">
    <property type="component" value="Chromosome 1"/>
</dbReference>
<dbReference type="Pfam" id="PF12819">
    <property type="entry name" value="Malectin_like"/>
    <property type="match status" value="1"/>
</dbReference>
<dbReference type="InterPro" id="IPR001245">
    <property type="entry name" value="Ser-Thr/Tyr_kinase_cat_dom"/>
</dbReference>
<dbReference type="SMART" id="SM00220">
    <property type="entry name" value="S_TKc"/>
    <property type="match status" value="1"/>
</dbReference>
<dbReference type="AlphaFoldDB" id="A0A0E0FZN3"/>
<dbReference type="InterPro" id="IPR000719">
    <property type="entry name" value="Prot_kinase_dom"/>
</dbReference>
<dbReference type="PANTHER" id="PTHR45631">
    <property type="entry name" value="OS07G0107800 PROTEIN-RELATED"/>
    <property type="match status" value="1"/>
</dbReference>
<dbReference type="InterPro" id="IPR017441">
    <property type="entry name" value="Protein_kinase_ATP_BS"/>
</dbReference>
<dbReference type="Pfam" id="PF07714">
    <property type="entry name" value="PK_Tyr_Ser-Thr"/>
    <property type="match status" value="1"/>
</dbReference>
<evidence type="ECO:0000256" key="12">
    <source>
        <dbReference type="ARBA" id="ARBA00022989"/>
    </source>
</evidence>
<accession>A0A0E0FZN3</accession>
<dbReference type="PROSITE" id="PS50011">
    <property type="entry name" value="PROTEIN_KINASE_DOM"/>
    <property type="match status" value="1"/>
</dbReference>
<proteinExistence type="predicted"/>
<keyword evidence="7" id="KW-0732">Signal</keyword>
<evidence type="ECO:0000256" key="17">
    <source>
        <dbReference type="SAM" id="MobiDB-lite"/>
    </source>
</evidence>
<evidence type="ECO:0000256" key="8">
    <source>
        <dbReference type="ARBA" id="ARBA00022737"/>
    </source>
</evidence>
<keyword evidence="12" id="KW-1133">Transmembrane helix</keyword>
<organism evidence="19">
    <name type="scientific">Oryza nivara</name>
    <name type="common">Indian wild rice</name>
    <name type="synonym">Oryza sativa f. spontanea</name>
    <dbReference type="NCBI Taxonomy" id="4536"/>
    <lineage>
        <taxon>Eukaryota</taxon>
        <taxon>Viridiplantae</taxon>
        <taxon>Streptophyta</taxon>
        <taxon>Embryophyta</taxon>
        <taxon>Tracheophyta</taxon>
        <taxon>Spermatophyta</taxon>
        <taxon>Magnoliopsida</taxon>
        <taxon>Liliopsida</taxon>
        <taxon>Poales</taxon>
        <taxon>Poaceae</taxon>
        <taxon>BOP clade</taxon>
        <taxon>Oryzoideae</taxon>
        <taxon>Oryzeae</taxon>
        <taxon>Oryzinae</taxon>
        <taxon>Oryza</taxon>
    </lineage>
</organism>
<dbReference type="OMA" id="WACSYLA"/>
<dbReference type="HOGENOM" id="CLU_000288_41_3_1"/>
<dbReference type="EnsemblPlants" id="ONIVA01G52090.1">
    <property type="protein sequence ID" value="ONIVA01G52090.1"/>
    <property type="gene ID" value="ONIVA01G52090"/>
</dbReference>
<dbReference type="PANTHER" id="PTHR45631:SF19">
    <property type="entry name" value="PROTEIN KINASE DOMAIN-CONTAINING PROTEIN"/>
    <property type="match status" value="1"/>
</dbReference>
<keyword evidence="10" id="KW-0418">Kinase</keyword>
<dbReference type="PROSITE" id="PS00108">
    <property type="entry name" value="PROTEIN_KINASE_ST"/>
    <property type="match status" value="1"/>
</dbReference>
<evidence type="ECO:0000259" key="18">
    <source>
        <dbReference type="PROSITE" id="PS50011"/>
    </source>
</evidence>
<dbReference type="InterPro" id="IPR024788">
    <property type="entry name" value="Malectin-like_Carb-bd_dom"/>
</dbReference>
<dbReference type="PROSITE" id="PS00107">
    <property type="entry name" value="PROTEIN_KINASE_ATP"/>
    <property type="match status" value="1"/>
</dbReference>
<dbReference type="GO" id="GO:0005524">
    <property type="term" value="F:ATP binding"/>
    <property type="evidence" value="ECO:0007669"/>
    <property type="project" value="UniProtKB-UniRule"/>
</dbReference>
<evidence type="ECO:0000256" key="9">
    <source>
        <dbReference type="ARBA" id="ARBA00022741"/>
    </source>
</evidence>
<keyword evidence="5" id="KW-0808">Transferase</keyword>
<keyword evidence="4" id="KW-0433">Leucine-rich repeat</keyword>
<name>A0A0E0FZN3_ORYNI</name>
<dbReference type="EC" id="2.7.11.1" evidence="2"/>
<comment type="catalytic activity">
    <reaction evidence="14">
        <text>L-threonyl-[protein] + ATP = O-phospho-L-threonyl-[protein] + ADP + H(+)</text>
        <dbReference type="Rhea" id="RHEA:46608"/>
        <dbReference type="Rhea" id="RHEA-COMP:11060"/>
        <dbReference type="Rhea" id="RHEA-COMP:11605"/>
        <dbReference type="ChEBI" id="CHEBI:15378"/>
        <dbReference type="ChEBI" id="CHEBI:30013"/>
        <dbReference type="ChEBI" id="CHEBI:30616"/>
        <dbReference type="ChEBI" id="CHEBI:61977"/>
        <dbReference type="ChEBI" id="CHEBI:456216"/>
        <dbReference type="EC" id="2.7.11.1"/>
    </reaction>
</comment>
<keyword evidence="8" id="KW-0677">Repeat</keyword>
<dbReference type="eggNOG" id="ENOG502QSBF">
    <property type="taxonomic scope" value="Eukaryota"/>
</dbReference>
<dbReference type="GO" id="GO:0004674">
    <property type="term" value="F:protein serine/threonine kinase activity"/>
    <property type="evidence" value="ECO:0007669"/>
    <property type="project" value="UniProtKB-KW"/>
</dbReference>
<feature type="region of interest" description="Disordered" evidence="17">
    <location>
        <begin position="951"/>
        <end position="1047"/>
    </location>
</feature>
<evidence type="ECO:0000256" key="5">
    <source>
        <dbReference type="ARBA" id="ARBA00022679"/>
    </source>
</evidence>
<evidence type="ECO:0000256" key="16">
    <source>
        <dbReference type="PROSITE-ProRule" id="PRU10141"/>
    </source>
</evidence>
<dbReference type="InterPro" id="IPR001611">
    <property type="entry name" value="Leu-rich_rpt"/>
</dbReference>
<feature type="compositionally biased region" description="Polar residues" evidence="17">
    <location>
        <begin position="1015"/>
        <end position="1038"/>
    </location>
</feature>
<dbReference type="SUPFAM" id="SSF52058">
    <property type="entry name" value="L domain-like"/>
    <property type="match status" value="1"/>
</dbReference>
<evidence type="ECO:0000256" key="11">
    <source>
        <dbReference type="ARBA" id="ARBA00022840"/>
    </source>
</evidence>
<dbReference type="SUPFAM" id="SSF56112">
    <property type="entry name" value="Protein kinase-like (PK-like)"/>
    <property type="match status" value="1"/>
</dbReference>
<dbReference type="InterPro" id="IPR032675">
    <property type="entry name" value="LRR_dom_sf"/>
</dbReference>